<evidence type="ECO:0000313" key="3">
    <source>
        <dbReference type="Proteomes" id="UP000237344"/>
    </source>
</evidence>
<dbReference type="Pfam" id="PF12697">
    <property type="entry name" value="Abhydrolase_6"/>
    <property type="match status" value="1"/>
</dbReference>
<dbReference type="Gene3D" id="3.40.50.1820">
    <property type="entry name" value="alpha/beta hydrolase"/>
    <property type="match status" value="1"/>
</dbReference>
<sequence>MAMTDLPIVLVHGWGFGPEIWDPIRRASPDRDWRPLDFGYFSAIPHVELPDRPFMAVGHSLGTLWLLSEMPERCRGMMLLNGFARFAASDDFPQGVSPRILTRMIHRLEGAPDATVRDFRHKAGTDMPVPGPPQHARLLDGLRMLRRLDARQAARSMPCPIYCSAGTHDTIAPPALTQASFAPATPIDWQEGGHLLPLTHPDACLAMIDRMMERISRDLLA</sequence>
<comment type="caution">
    <text evidence="2">The sequence shown here is derived from an EMBL/GenBank/DDBJ whole genome shotgun (WGS) entry which is preliminary data.</text>
</comment>
<proteinExistence type="predicted"/>
<dbReference type="InterPro" id="IPR029058">
    <property type="entry name" value="AB_hydrolase_fold"/>
</dbReference>
<dbReference type="SUPFAM" id="SSF53474">
    <property type="entry name" value="alpha/beta-Hydrolases"/>
    <property type="match status" value="1"/>
</dbReference>
<dbReference type="EMBL" id="POTC01000001">
    <property type="protein sequence ID" value="POF64240.1"/>
    <property type="molecule type" value="Genomic_DNA"/>
</dbReference>
<accession>A0A2S3W5V5</accession>
<reference evidence="2 3" key="1">
    <citation type="submission" date="2018-01" db="EMBL/GenBank/DDBJ databases">
        <title>Draft Genome Sequence of Komagataeibacter maltaceti LMG 1529, a Vinegar Producing Acetic Acid Bacterium Isolated from Malt Vinegar Brewery Acetifiers.</title>
        <authorList>
            <person name="Zhang Q."/>
            <person name="Hollensteiner J."/>
            <person name="Poehlein A."/>
            <person name="Daniel R."/>
        </authorList>
    </citation>
    <scope>NUCLEOTIDE SEQUENCE [LARGE SCALE GENOMIC DNA]</scope>
    <source>
        <strain evidence="2 3">LMG 1529</strain>
    </source>
</reference>
<dbReference type="Proteomes" id="UP000237344">
    <property type="component" value="Unassembled WGS sequence"/>
</dbReference>
<name>A0A2S3W5V5_9PROT</name>
<protein>
    <recommendedName>
        <fullName evidence="1">AB hydrolase-1 domain-containing protein</fullName>
    </recommendedName>
</protein>
<feature type="domain" description="AB hydrolase-1" evidence="1">
    <location>
        <begin position="8"/>
        <end position="205"/>
    </location>
</feature>
<gene>
    <name evidence="2" type="ORF">KMAL_01340</name>
</gene>
<evidence type="ECO:0000313" key="2">
    <source>
        <dbReference type="EMBL" id="POF64240.1"/>
    </source>
</evidence>
<organism evidence="2 3">
    <name type="scientific">Novacetimonas maltaceti</name>
    <dbReference type="NCBI Taxonomy" id="1203393"/>
    <lineage>
        <taxon>Bacteria</taxon>
        <taxon>Pseudomonadati</taxon>
        <taxon>Pseudomonadota</taxon>
        <taxon>Alphaproteobacteria</taxon>
        <taxon>Acetobacterales</taxon>
        <taxon>Acetobacteraceae</taxon>
        <taxon>Novacetimonas</taxon>
    </lineage>
</organism>
<dbReference type="AlphaFoldDB" id="A0A2S3W5V5"/>
<dbReference type="InterPro" id="IPR000073">
    <property type="entry name" value="AB_hydrolase_1"/>
</dbReference>
<evidence type="ECO:0000259" key="1">
    <source>
        <dbReference type="Pfam" id="PF12697"/>
    </source>
</evidence>
<keyword evidence="3" id="KW-1185">Reference proteome</keyword>